<name>A0A445MV49_9BACT</name>
<dbReference type="InterPro" id="IPR008150">
    <property type="entry name" value="Phytoene_DH_bac_CS"/>
</dbReference>
<evidence type="ECO:0000256" key="1">
    <source>
        <dbReference type="ARBA" id="ARBA00004829"/>
    </source>
</evidence>
<feature type="domain" description="Amine oxidase" evidence="6">
    <location>
        <begin position="14"/>
        <end position="491"/>
    </location>
</feature>
<dbReference type="NCBIfam" id="TIGR02734">
    <property type="entry name" value="crtI_fam"/>
    <property type="match status" value="1"/>
</dbReference>
<dbReference type="AlphaFoldDB" id="A0A445MV49"/>
<evidence type="ECO:0000256" key="3">
    <source>
        <dbReference type="ARBA" id="ARBA00022746"/>
    </source>
</evidence>
<evidence type="ECO:0000256" key="5">
    <source>
        <dbReference type="RuleBase" id="RU362075"/>
    </source>
</evidence>
<dbReference type="Pfam" id="PF01593">
    <property type="entry name" value="Amino_oxidase"/>
    <property type="match status" value="1"/>
</dbReference>
<comment type="pathway">
    <text evidence="1 5">Carotenoid biosynthesis.</text>
</comment>
<dbReference type="GO" id="GO:0016627">
    <property type="term" value="F:oxidoreductase activity, acting on the CH-CH group of donors"/>
    <property type="evidence" value="ECO:0007669"/>
    <property type="project" value="UniProtKB-ARBA"/>
</dbReference>
<keyword evidence="4 5" id="KW-0560">Oxidoreductase</keyword>
<protein>
    <submittedName>
        <fullName evidence="7">Phytoene desaturase</fullName>
    </submittedName>
</protein>
<proteinExistence type="inferred from homology"/>
<evidence type="ECO:0000313" key="7">
    <source>
        <dbReference type="EMBL" id="SPD73360.1"/>
    </source>
</evidence>
<reference evidence="7" key="1">
    <citation type="submission" date="2018-01" db="EMBL/GenBank/DDBJ databases">
        <authorList>
            <person name="Regsiter A."/>
            <person name="William W."/>
        </authorList>
    </citation>
    <scope>NUCLEOTIDE SEQUENCE</scope>
    <source>
        <strain evidence="7">TRIP AH-1</strain>
    </source>
</reference>
<sequence length="497" mass="56491">MRKRRVVIVGAGPGGLAASMLLSSRGYNVTIFEKKDYIGGRNSPIKLGEFTFDMGPTFFLMINVLEDIFSLTGRDLHKYVEIKELDPMYRLVFSGGRSLYPSRDKQKMKDTLEAFSPGSYNGYIKYLEKEEKKYNKLIPCLKMPYGKVTDFFSRQLITSIPYLDAHTSIFNVLGRYFDNDDARIAFTFQAKYIGMSPWQAPGTFSIISYIEHGGGIFHVMGGLNRLSMAMRKAAEEDGAVVHVNTPVKRIIIENGKAVGVKLEDGTVEKADYVVINTDFAHAMTHIVEPSDIRKWTANRLENKKYSCSTFMLYLGVNKRYDDIQHHNIIFSNNYRKNVDEITRSKILSEDPSFYIQNASVTDPFLAPNGKSTIYVLVPVPNNKSKIDWNSQKSPYRDKILELMETRGGLTGIRQNIVQEKVITPLDWEHEIDVYKGATFNLAHNVGQMLYFRPHNKFEEFDNCYLVGGGTHPGSGLPTIYMSGRISAEQIMQRDDVK</sequence>
<dbReference type="InterPro" id="IPR002937">
    <property type="entry name" value="Amino_oxidase"/>
</dbReference>
<dbReference type="EMBL" id="OJIN01000091">
    <property type="protein sequence ID" value="SPD73360.1"/>
    <property type="molecule type" value="Genomic_DNA"/>
</dbReference>
<evidence type="ECO:0000256" key="2">
    <source>
        <dbReference type="ARBA" id="ARBA00006046"/>
    </source>
</evidence>
<dbReference type="InterPro" id="IPR014105">
    <property type="entry name" value="Carotenoid/retinoid_OxRdtase"/>
</dbReference>
<dbReference type="PANTHER" id="PTHR43734">
    <property type="entry name" value="PHYTOENE DESATURASE"/>
    <property type="match status" value="1"/>
</dbReference>
<organism evidence="7">
    <name type="scientific">uncultured Desulfobacterium sp</name>
    <dbReference type="NCBI Taxonomy" id="201089"/>
    <lineage>
        <taxon>Bacteria</taxon>
        <taxon>Pseudomonadati</taxon>
        <taxon>Thermodesulfobacteriota</taxon>
        <taxon>Desulfobacteria</taxon>
        <taxon>Desulfobacterales</taxon>
        <taxon>Desulfobacteriaceae</taxon>
        <taxon>Desulfobacterium</taxon>
        <taxon>environmental samples</taxon>
    </lineage>
</organism>
<evidence type="ECO:0000256" key="4">
    <source>
        <dbReference type="ARBA" id="ARBA00023002"/>
    </source>
</evidence>
<dbReference type="SUPFAM" id="SSF51905">
    <property type="entry name" value="FAD/NAD(P)-binding domain"/>
    <property type="match status" value="1"/>
</dbReference>
<dbReference type="PANTHER" id="PTHR43734:SF1">
    <property type="entry name" value="PHYTOENE DESATURASE"/>
    <property type="match status" value="1"/>
</dbReference>
<dbReference type="Gene3D" id="3.50.50.60">
    <property type="entry name" value="FAD/NAD(P)-binding domain"/>
    <property type="match status" value="2"/>
</dbReference>
<evidence type="ECO:0000259" key="6">
    <source>
        <dbReference type="Pfam" id="PF01593"/>
    </source>
</evidence>
<comment type="similarity">
    <text evidence="2 5">Belongs to the carotenoid/retinoid oxidoreductase family.</text>
</comment>
<dbReference type="PRINTS" id="PR00419">
    <property type="entry name" value="ADXRDTASE"/>
</dbReference>
<gene>
    <name evidence="7" type="ORF">PITCH_A1800046</name>
</gene>
<dbReference type="PROSITE" id="PS00982">
    <property type="entry name" value="PHYTOENE_DH"/>
    <property type="match status" value="1"/>
</dbReference>
<keyword evidence="3 5" id="KW-0125">Carotenoid biosynthesis</keyword>
<dbReference type="InterPro" id="IPR036188">
    <property type="entry name" value="FAD/NAD-bd_sf"/>
</dbReference>
<accession>A0A445MV49</accession>
<dbReference type="GO" id="GO:0016117">
    <property type="term" value="P:carotenoid biosynthetic process"/>
    <property type="evidence" value="ECO:0007669"/>
    <property type="project" value="UniProtKB-KW"/>
</dbReference>